<comment type="domain">
    <text evidence="8">Domain I is involved in oligomerization and binding regulators, domain II is flexibile and of varying length in different bacteria, domain III forms the AAA+ region, while domain IV binds dsDNA.</text>
</comment>
<evidence type="ECO:0000256" key="12">
    <source>
        <dbReference type="SAM" id="MobiDB-lite"/>
    </source>
</evidence>
<dbReference type="InterPro" id="IPR001957">
    <property type="entry name" value="Chromosome_initiator_DnaA"/>
</dbReference>
<dbReference type="InterPro" id="IPR018312">
    <property type="entry name" value="Chromosome_initiator_DnaA_CS"/>
</dbReference>
<dbReference type="GO" id="GO:0006270">
    <property type="term" value="P:DNA replication initiation"/>
    <property type="evidence" value="ECO:0007669"/>
    <property type="project" value="UniProtKB-UniRule"/>
</dbReference>
<dbReference type="HAMAP" id="MF_00377">
    <property type="entry name" value="DnaA_bact"/>
    <property type="match status" value="1"/>
</dbReference>
<evidence type="ECO:0000256" key="11">
    <source>
        <dbReference type="RuleBase" id="RU004227"/>
    </source>
</evidence>
<feature type="binding site" evidence="8">
    <location>
        <position position="174"/>
    </location>
    <ligand>
        <name>ATP</name>
        <dbReference type="ChEBI" id="CHEBI:30616"/>
    </ligand>
</feature>
<comment type="subcellular location">
    <subcellularLocation>
        <location evidence="8">Cytoplasm</location>
    </subcellularLocation>
</comment>
<dbReference type="SMART" id="SM00760">
    <property type="entry name" value="Bac_DnaA_C"/>
    <property type="match status" value="1"/>
</dbReference>
<accession>A0A1M4XUA6</accession>
<gene>
    <name evidence="8" type="primary">dnaA</name>
    <name evidence="15" type="ORF">SAMN02745225_02136</name>
</gene>
<dbReference type="Gene3D" id="1.10.1750.10">
    <property type="match status" value="1"/>
</dbReference>
<keyword evidence="16" id="KW-1185">Reference proteome</keyword>
<dbReference type="SMART" id="SM00382">
    <property type="entry name" value="AAA"/>
    <property type="match status" value="1"/>
</dbReference>
<dbReference type="AlphaFoldDB" id="A0A1M4XUA6"/>
<evidence type="ECO:0000259" key="14">
    <source>
        <dbReference type="SMART" id="SM00760"/>
    </source>
</evidence>
<dbReference type="RefSeq" id="WP_072792318.1">
    <property type="nucleotide sequence ID" value="NZ_FQUL01000045.1"/>
</dbReference>
<protein>
    <recommendedName>
        <fullName evidence="8 9">Chromosomal replication initiator protein DnaA</fullName>
    </recommendedName>
</protein>
<evidence type="ECO:0000256" key="4">
    <source>
        <dbReference type="ARBA" id="ARBA00022741"/>
    </source>
</evidence>
<evidence type="ECO:0000256" key="10">
    <source>
        <dbReference type="RuleBase" id="RU000577"/>
    </source>
</evidence>
<proteinExistence type="inferred from homology"/>
<feature type="binding site" evidence="8">
    <location>
        <position position="175"/>
    </location>
    <ligand>
        <name>ATP</name>
        <dbReference type="ChEBI" id="CHEBI:30616"/>
    </ligand>
</feature>
<dbReference type="GO" id="GO:0006275">
    <property type="term" value="P:regulation of DNA replication"/>
    <property type="evidence" value="ECO:0007669"/>
    <property type="project" value="UniProtKB-UniRule"/>
</dbReference>
<evidence type="ECO:0000256" key="6">
    <source>
        <dbReference type="ARBA" id="ARBA00023121"/>
    </source>
</evidence>
<dbReference type="InterPro" id="IPR038454">
    <property type="entry name" value="DnaA_N_sf"/>
</dbReference>
<evidence type="ECO:0000256" key="8">
    <source>
        <dbReference type="HAMAP-Rule" id="MF_00377"/>
    </source>
</evidence>
<keyword evidence="4 8" id="KW-0547">Nucleotide-binding</keyword>
<dbReference type="CDD" id="cd06571">
    <property type="entry name" value="Bac_DnaA_C"/>
    <property type="match status" value="1"/>
</dbReference>
<keyword evidence="3 8" id="KW-0235">DNA replication</keyword>
<feature type="region of interest" description="Domain I, interacts with DnaA modulators" evidence="8">
    <location>
        <begin position="1"/>
        <end position="90"/>
    </location>
</feature>
<feature type="domain" description="Chromosomal replication initiator DnaA C-terminal" evidence="14">
    <location>
        <begin position="375"/>
        <end position="444"/>
    </location>
</feature>
<feature type="region of interest" description="Domain III, AAA+ region" evidence="8">
    <location>
        <begin position="128"/>
        <end position="344"/>
    </location>
</feature>
<dbReference type="GO" id="GO:0005524">
    <property type="term" value="F:ATP binding"/>
    <property type="evidence" value="ECO:0007669"/>
    <property type="project" value="UniProtKB-UniRule"/>
</dbReference>
<evidence type="ECO:0000256" key="1">
    <source>
        <dbReference type="ARBA" id="ARBA00006583"/>
    </source>
</evidence>
<evidence type="ECO:0000256" key="2">
    <source>
        <dbReference type="ARBA" id="ARBA00022490"/>
    </source>
</evidence>
<evidence type="ECO:0000259" key="13">
    <source>
        <dbReference type="SMART" id="SM00382"/>
    </source>
</evidence>
<dbReference type="Proteomes" id="UP000184295">
    <property type="component" value="Unassembled WGS sequence"/>
</dbReference>
<feature type="binding site" evidence="8">
    <location>
        <position position="172"/>
    </location>
    <ligand>
        <name>ATP</name>
        <dbReference type="ChEBI" id="CHEBI:30616"/>
    </ligand>
</feature>
<feature type="region of interest" description="Domain IV, binds dsDNA" evidence="8">
    <location>
        <begin position="345"/>
        <end position="468"/>
    </location>
</feature>
<dbReference type="InterPro" id="IPR003593">
    <property type="entry name" value="AAA+_ATPase"/>
</dbReference>
<dbReference type="InterPro" id="IPR024633">
    <property type="entry name" value="DnaA_N_dom"/>
</dbReference>
<dbReference type="GO" id="GO:0008289">
    <property type="term" value="F:lipid binding"/>
    <property type="evidence" value="ECO:0007669"/>
    <property type="project" value="UniProtKB-KW"/>
</dbReference>
<comment type="caution">
    <text evidence="8">Lacks conserved residue(s) required for the propagation of feature annotation.</text>
</comment>
<dbReference type="PRINTS" id="PR00051">
    <property type="entry name" value="DNAA"/>
</dbReference>
<dbReference type="NCBIfam" id="TIGR00362">
    <property type="entry name" value="DnaA"/>
    <property type="match status" value="1"/>
</dbReference>
<dbReference type="Pfam" id="PF00308">
    <property type="entry name" value="Bac_DnaA"/>
    <property type="match status" value="1"/>
</dbReference>
<dbReference type="InterPro" id="IPR013159">
    <property type="entry name" value="DnaA_C"/>
</dbReference>
<dbReference type="Gene3D" id="3.30.300.180">
    <property type="match status" value="1"/>
</dbReference>
<evidence type="ECO:0000313" key="16">
    <source>
        <dbReference type="Proteomes" id="UP000184295"/>
    </source>
</evidence>
<dbReference type="CDD" id="cd00009">
    <property type="entry name" value="AAA"/>
    <property type="match status" value="1"/>
</dbReference>
<feature type="domain" description="AAA+ ATPase" evidence="13">
    <location>
        <begin position="161"/>
        <end position="289"/>
    </location>
</feature>
<dbReference type="InterPro" id="IPR027417">
    <property type="entry name" value="P-loop_NTPase"/>
</dbReference>
<reference evidence="16" key="1">
    <citation type="submission" date="2016-11" db="EMBL/GenBank/DDBJ databases">
        <authorList>
            <person name="Varghese N."/>
            <person name="Submissions S."/>
        </authorList>
    </citation>
    <scope>NUCLEOTIDE SEQUENCE [LARGE SCALE GENOMIC DNA]</scope>
    <source>
        <strain evidence="16">DSM 19514</strain>
    </source>
</reference>
<sequence>MEEVATVWGAVSARLRDRLGDATWNAWFYSLEPTEISKDTITLSTPSTLVKERIQSRYLTVLNEVINDHLGEEMTVRINQTQTKGEGFNKPTSSKGRRDWKASGSPSIFDAPNSNTMKGYTKADKSSAFDERYSFDTFVIGPSNRFAHAAALSVAEQPASTYNPLFIHGDAGLGKTHLLMAIGNYLAHHYPGLYVRYVSTESFLNEFVNSIRQNKTSEFKARYRQCDVLLVDDVQFLENKEAFQEEFFHTFNSLYGEHKQIVLTSDRPPRALATLEDRLKSRFVMGLTTDIQAPDLETRMAIVSKKVEELGVVVPTEVVSLISTSVKDNIRELEGALTRVTAFANLTGQPITESLTKRVLADLVGDNDRVSNRPTVRQIVEATSHHLKVTPLDIYGDSRKKPIATARQIAMYLTRELTEMSYPVIGKEFGGRDHTTVMHAVDKISKQMQSSREIYDQVTEIHRLLRCG</sequence>
<evidence type="ECO:0000256" key="7">
    <source>
        <dbReference type="ARBA" id="ARBA00023125"/>
    </source>
</evidence>
<dbReference type="InterPro" id="IPR020591">
    <property type="entry name" value="Chromosome_initiator_DnaA-like"/>
</dbReference>
<dbReference type="PROSITE" id="PS01008">
    <property type="entry name" value="DNAA"/>
    <property type="match status" value="1"/>
</dbReference>
<dbReference type="PANTHER" id="PTHR30050:SF2">
    <property type="entry name" value="CHROMOSOMAL REPLICATION INITIATOR PROTEIN DNAA"/>
    <property type="match status" value="1"/>
</dbReference>
<feature type="region of interest" description="Disordered" evidence="12">
    <location>
        <begin position="79"/>
        <end position="105"/>
    </location>
</feature>
<dbReference type="Pfam" id="PF08299">
    <property type="entry name" value="Bac_DnaA_C"/>
    <property type="match status" value="1"/>
</dbReference>
<dbReference type="GO" id="GO:0005886">
    <property type="term" value="C:plasma membrane"/>
    <property type="evidence" value="ECO:0007669"/>
    <property type="project" value="TreeGrafter"/>
</dbReference>
<comment type="function">
    <text evidence="8 10">Plays an essential role in the initiation and regulation of chromosomal replication. ATP-DnaA binds to the origin of replication (oriC) to initiate formation of the DNA replication initiation complex once per cell cycle. Binds the DnaA box (a 9 base pair repeat at the origin) and separates the double-stranded (ds)DNA. Forms a right-handed helical filament on oriC DNA; dsDNA binds to the exterior of the filament while single-stranded (ss)DNA is stabiized in the filament's interior. The ATP-DnaA-oriC complex binds and stabilizes one strand of the AT-rich DNA unwinding element (DUE), permitting loading of DNA polymerase. After initiation quickly degrades to an ADP-DnaA complex that is not apt for DNA replication. Binds acidic phospholipids.</text>
</comment>
<evidence type="ECO:0000256" key="3">
    <source>
        <dbReference type="ARBA" id="ARBA00022705"/>
    </source>
</evidence>
<name>A0A1M4XUA6_9ACTN</name>
<dbReference type="Gene3D" id="3.40.50.300">
    <property type="entry name" value="P-loop containing nucleotide triphosphate hydrolases"/>
    <property type="match status" value="1"/>
</dbReference>
<dbReference type="EMBL" id="FQUL01000045">
    <property type="protein sequence ID" value="SHE96853.1"/>
    <property type="molecule type" value="Genomic_DNA"/>
</dbReference>
<comment type="similarity">
    <text evidence="1 8 11">Belongs to the DnaA family.</text>
</comment>
<dbReference type="SUPFAM" id="SSF48295">
    <property type="entry name" value="TrpR-like"/>
    <property type="match status" value="1"/>
</dbReference>
<dbReference type="OrthoDB" id="9807019at2"/>
<dbReference type="Gene3D" id="1.10.8.60">
    <property type="match status" value="1"/>
</dbReference>
<evidence type="ECO:0000256" key="9">
    <source>
        <dbReference type="NCBIfam" id="TIGR00362"/>
    </source>
</evidence>
<feature type="binding site" evidence="8">
    <location>
        <position position="176"/>
    </location>
    <ligand>
        <name>ATP</name>
        <dbReference type="ChEBI" id="CHEBI:30616"/>
    </ligand>
</feature>
<organism evidence="15 16">
    <name type="scientific">Ferrithrix thermotolerans DSM 19514</name>
    <dbReference type="NCBI Taxonomy" id="1121881"/>
    <lineage>
        <taxon>Bacteria</taxon>
        <taxon>Bacillati</taxon>
        <taxon>Actinomycetota</taxon>
        <taxon>Acidimicrobiia</taxon>
        <taxon>Acidimicrobiales</taxon>
        <taxon>Acidimicrobiaceae</taxon>
        <taxon>Ferrithrix</taxon>
    </lineage>
</organism>
<comment type="subunit">
    <text evidence="8">Oligomerizes as a right-handed, spiral filament on DNA at oriC.</text>
</comment>
<dbReference type="SUPFAM" id="SSF52540">
    <property type="entry name" value="P-loop containing nucleoside triphosphate hydrolases"/>
    <property type="match status" value="1"/>
</dbReference>
<keyword evidence="5 8" id="KW-0067">ATP-binding</keyword>
<keyword evidence="2 8" id="KW-0963">Cytoplasm</keyword>
<evidence type="ECO:0000313" key="15">
    <source>
        <dbReference type="EMBL" id="SHE96853.1"/>
    </source>
</evidence>
<dbReference type="InterPro" id="IPR013317">
    <property type="entry name" value="DnaA_dom"/>
</dbReference>
<dbReference type="FunFam" id="3.40.50.300:FF:000668">
    <property type="entry name" value="Chromosomal replication initiator protein DnaA"/>
    <property type="match status" value="1"/>
</dbReference>
<dbReference type="GO" id="GO:0005737">
    <property type="term" value="C:cytoplasm"/>
    <property type="evidence" value="ECO:0007669"/>
    <property type="project" value="UniProtKB-SubCell"/>
</dbReference>
<dbReference type="STRING" id="1121881.SAMN02745225_02136"/>
<keyword evidence="6 8" id="KW-0446">Lipid-binding</keyword>
<evidence type="ECO:0000256" key="5">
    <source>
        <dbReference type="ARBA" id="ARBA00022840"/>
    </source>
</evidence>
<keyword evidence="7 8" id="KW-0238">DNA-binding</keyword>
<dbReference type="GO" id="GO:0003688">
    <property type="term" value="F:DNA replication origin binding"/>
    <property type="evidence" value="ECO:0007669"/>
    <property type="project" value="UniProtKB-UniRule"/>
</dbReference>
<dbReference type="Pfam" id="PF11638">
    <property type="entry name" value="DnaA_N"/>
    <property type="match status" value="1"/>
</dbReference>
<dbReference type="PANTHER" id="PTHR30050">
    <property type="entry name" value="CHROMOSOMAL REPLICATION INITIATOR PROTEIN DNAA"/>
    <property type="match status" value="1"/>
</dbReference>
<dbReference type="InterPro" id="IPR010921">
    <property type="entry name" value="Trp_repressor/repl_initiator"/>
</dbReference>
<feature type="compositionally biased region" description="Polar residues" evidence="12">
    <location>
        <begin position="79"/>
        <end position="94"/>
    </location>
</feature>